<name>A0A916F846_9PROT</name>
<evidence type="ECO:0000313" key="1">
    <source>
        <dbReference type="EMBL" id="CAE6692888.1"/>
    </source>
</evidence>
<evidence type="ECO:0000313" key="2">
    <source>
        <dbReference type="Proteomes" id="UP000675882"/>
    </source>
</evidence>
<sequence>MVISNQFIDFIYYVVHSLVLNIRNGLEFYAKSFFSMGFSKINLTLITVNNVIAGFKAYIHQGHS</sequence>
<accession>A0A916F846</accession>
<dbReference type="AlphaFoldDB" id="A0A916F846"/>
<gene>
    <name evidence="1" type="ORF">NTGZN8_130069</name>
</gene>
<protein>
    <submittedName>
        <fullName evidence="1">Uncharacterized protein</fullName>
    </submittedName>
</protein>
<proteinExistence type="predicted"/>
<dbReference type="Proteomes" id="UP000675882">
    <property type="component" value="Unassembled WGS sequence"/>
</dbReference>
<dbReference type="EMBL" id="CAJNBL010000005">
    <property type="protein sequence ID" value="CAE6692888.1"/>
    <property type="molecule type" value="Genomic_DNA"/>
</dbReference>
<keyword evidence="2" id="KW-1185">Reference proteome</keyword>
<comment type="caution">
    <text evidence="1">The sequence shown here is derived from an EMBL/GenBank/DDBJ whole genome shotgun (WGS) entry which is preliminary data.</text>
</comment>
<reference evidence="1" key="1">
    <citation type="submission" date="2021-02" db="EMBL/GenBank/DDBJ databases">
        <authorList>
            <person name="Han P."/>
        </authorList>
    </citation>
    <scope>NUCLEOTIDE SEQUENCE</scope>
    <source>
        <strain evidence="1">Candidatus Nitrotoga sp. ZN8</strain>
    </source>
</reference>
<organism evidence="1 2">
    <name type="scientific">Candidatus Nitrotoga fabula</name>
    <dbReference type="NCBI Taxonomy" id="2182327"/>
    <lineage>
        <taxon>Bacteria</taxon>
        <taxon>Pseudomonadati</taxon>
        <taxon>Pseudomonadota</taxon>
        <taxon>Betaproteobacteria</taxon>
        <taxon>Nitrosomonadales</taxon>
        <taxon>Gallionellaceae</taxon>
        <taxon>Candidatus Nitrotoga</taxon>
    </lineage>
</organism>